<evidence type="ECO:0000313" key="1">
    <source>
        <dbReference type="Ensembl" id="ENSCMIP00000017239.1"/>
    </source>
</evidence>
<dbReference type="GO" id="GO:0030241">
    <property type="term" value="P:skeletal muscle myosin thick filament assembly"/>
    <property type="evidence" value="ECO:0007669"/>
    <property type="project" value="TreeGrafter"/>
</dbReference>
<dbReference type="GO" id="GO:0055003">
    <property type="term" value="P:cardiac myofibril assembly"/>
    <property type="evidence" value="ECO:0007669"/>
    <property type="project" value="TreeGrafter"/>
</dbReference>
<dbReference type="GO" id="GO:0048769">
    <property type="term" value="P:sarcomerogenesis"/>
    <property type="evidence" value="ECO:0007669"/>
    <property type="project" value="TreeGrafter"/>
</dbReference>
<keyword evidence="2" id="KW-1185">Reference proteome</keyword>
<dbReference type="GO" id="GO:0031432">
    <property type="term" value="F:titin binding"/>
    <property type="evidence" value="ECO:0007669"/>
    <property type="project" value="TreeGrafter"/>
</dbReference>
<dbReference type="GO" id="GO:0008307">
    <property type="term" value="F:structural constituent of muscle"/>
    <property type="evidence" value="ECO:0007669"/>
    <property type="project" value="TreeGrafter"/>
</dbReference>
<reference evidence="1" key="5">
    <citation type="submission" date="2025-09" db="UniProtKB">
        <authorList>
            <consortium name="Ensembl"/>
        </authorList>
    </citation>
    <scope>IDENTIFICATION</scope>
</reference>
<reference evidence="2" key="2">
    <citation type="journal article" date="2007" name="PLoS Biol.">
        <title>Survey sequencing and comparative analysis of the elephant shark (Callorhinchus milii) genome.</title>
        <authorList>
            <person name="Venkatesh B."/>
            <person name="Kirkness E.F."/>
            <person name="Loh Y.H."/>
            <person name="Halpern A.L."/>
            <person name="Lee A.P."/>
            <person name="Johnson J."/>
            <person name="Dandona N."/>
            <person name="Viswanathan L.D."/>
            <person name="Tay A."/>
            <person name="Venter J.C."/>
            <person name="Strausberg R.L."/>
            <person name="Brenner S."/>
        </authorList>
    </citation>
    <scope>NUCLEOTIDE SEQUENCE [LARGE SCALE GENOMIC DNA]</scope>
</reference>
<dbReference type="Pfam" id="PF09470">
    <property type="entry name" value="Telethonin"/>
    <property type="match status" value="1"/>
</dbReference>
<dbReference type="Ensembl" id="ENSCMIT00000017577.1">
    <property type="protein sequence ID" value="ENSCMIP00000017239.1"/>
    <property type="gene ID" value="ENSCMIG00000008234.1"/>
</dbReference>
<dbReference type="GO" id="GO:0030240">
    <property type="term" value="P:skeletal muscle thin filament assembly"/>
    <property type="evidence" value="ECO:0007669"/>
    <property type="project" value="TreeGrafter"/>
</dbReference>
<dbReference type="GO" id="GO:0030674">
    <property type="term" value="F:protein-macromolecule adaptor activity"/>
    <property type="evidence" value="ECO:0007669"/>
    <property type="project" value="TreeGrafter"/>
</dbReference>
<sequence length="174" mass="19904">MPSVTHLGSTVKEENSVRKEFYTAEWQSLTMAIRPWEGCTIQEADRRRRESYDRRHQVAYLIQRSPNGIMGLGRVGERLREYRVPYQHGLPVPIFKPTHISPKVERADTPPVLKDIMELERALGSDGSCPDKREISQITRELPPVIQPVKLDAQKSGLAFRSLSRSMSHEAQRG</sequence>
<dbReference type="PANTHER" id="PTHR15143:SF0">
    <property type="entry name" value="TELETHONIN"/>
    <property type="match status" value="1"/>
</dbReference>
<reference evidence="2" key="3">
    <citation type="journal article" date="2014" name="Nature">
        <title>Elephant shark genome provides unique insights into gnathostome evolution.</title>
        <authorList>
            <consortium name="International Elephant Shark Genome Sequencing Consortium"/>
            <person name="Venkatesh B."/>
            <person name="Lee A.P."/>
            <person name="Ravi V."/>
            <person name="Maurya A.K."/>
            <person name="Lian M.M."/>
            <person name="Swann J.B."/>
            <person name="Ohta Y."/>
            <person name="Flajnik M.F."/>
            <person name="Sutoh Y."/>
            <person name="Kasahara M."/>
            <person name="Hoon S."/>
            <person name="Gangu V."/>
            <person name="Roy S.W."/>
            <person name="Irimia M."/>
            <person name="Korzh V."/>
            <person name="Kondrychyn I."/>
            <person name="Lim Z.W."/>
            <person name="Tay B.H."/>
            <person name="Tohari S."/>
            <person name="Kong K.W."/>
            <person name="Ho S."/>
            <person name="Lorente-Galdos B."/>
            <person name="Quilez J."/>
            <person name="Marques-Bonet T."/>
            <person name="Raney B.J."/>
            <person name="Ingham P.W."/>
            <person name="Tay A."/>
            <person name="Hillier L.W."/>
            <person name="Minx P."/>
            <person name="Boehm T."/>
            <person name="Wilson R.K."/>
            <person name="Brenner S."/>
            <person name="Warren W.C."/>
        </authorList>
    </citation>
    <scope>NUCLEOTIDE SEQUENCE [LARGE SCALE GENOMIC DNA]</scope>
</reference>
<dbReference type="GeneID" id="103183791"/>
<dbReference type="GO" id="GO:0060048">
    <property type="term" value="P:cardiac muscle contraction"/>
    <property type="evidence" value="ECO:0007669"/>
    <property type="project" value="TreeGrafter"/>
</dbReference>
<dbReference type="Gene3D" id="2.20.160.10">
    <property type="entry name" value="titin domain like"/>
    <property type="match status" value="1"/>
</dbReference>
<dbReference type="KEGG" id="cmk:103183791"/>
<dbReference type="PANTHER" id="PTHR15143">
    <property type="entry name" value="TELETHONIN"/>
    <property type="match status" value="1"/>
</dbReference>
<gene>
    <name evidence="1" type="primary">LOC103183791</name>
</gene>
<dbReference type="OMA" id="QCQAVVQ"/>
<dbReference type="Proteomes" id="UP000314986">
    <property type="component" value="Unassembled WGS sequence"/>
</dbReference>
<dbReference type="OrthoDB" id="8532967at2759"/>
<dbReference type="GO" id="GO:0003009">
    <property type="term" value="P:skeletal muscle contraction"/>
    <property type="evidence" value="ECO:0007669"/>
    <property type="project" value="TreeGrafter"/>
</dbReference>
<protein>
    <recommendedName>
        <fullName evidence="3">Telethonin</fullName>
    </recommendedName>
</protein>
<dbReference type="STRING" id="7868.ENSCMIP00000017239"/>
<organism evidence="1 2">
    <name type="scientific">Callorhinchus milii</name>
    <name type="common">Ghost shark</name>
    <dbReference type="NCBI Taxonomy" id="7868"/>
    <lineage>
        <taxon>Eukaryota</taxon>
        <taxon>Metazoa</taxon>
        <taxon>Chordata</taxon>
        <taxon>Craniata</taxon>
        <taxon>Vertebrata</taxon>
        <taxon>Chondrichthyes</taxon>
        <taxon>Holocephali</taxon>
        <taxon>Chimaeriformes</taxon>
        <taxon>Callorhinchidae</taxon>
        <taxon>Callorhinchus</taxon>
    </lineage>
</organism>
<evidence type="ECO:0000313" key="2">
    <source>
        <dbReference type="Proteomes" id="UP000314986"/>
    </source>
</evidence>
<dbReference type="InterPro" id="IPR023111">
    <property type="entry name" value="Titin-like_dom_sf"/>
</dbReference>
<dbReference type="InterPro" id="IPR015667">
    <property type="entry name" value="Telethonin"/>
</dbReference>
<reference evidence="2" key="1">
    <citation type="journal article" date="2006" name="Science">
        <title>Ancient noncoding elements conserved in the human genome.</title>
        <authorList>
            <person name="Venkatesh B."/>
            <person name="Kirkness E.F."/>
            <person name="Loh Y.H."/>
            <person name="Halpern A.L."/>
            <person name="Lee A.P."/>
            <person name="Johnson J."/>
            <person name="Dandona N."/>
            <person name="Viswanathan L.D."/>
            <person name="Tay A."/>
            <person name="Venter J.C."/>
            <person name="Strausberg R.L."/>
            <person name="Brenner S."/>
        </authorList>
    </citation>
    <scope>NUCLEOTIDE SEQUENCE [LARGE SCALE GENOMIC DNA]</scope>
</reference>
<dbReference type="RefSeq" id="XP_007899637.2">
    <property type="nucleotide sequence ID" value="XM_007901446.2"/>
</dbReference>
<dbReference type="GO" id="GO:0055008">
    <property type="term" value="P:cardiac muscle tissue morphogenesis"/>
    <property type="evidence" value="ECO:0007669"/>
    <property type="project" value="TreeGrafter"/>
</dbReference>
<reference evidence="1" key="4">
    <citation type="submission" date="2025-08" db="UniProtKB">
        <authorList>
            <consortium name="Ensembl"/>
        </authorList>
    </citation>
    <scope>IDENTIFICATION</scope>
</reference>
<dbReference type="GeneTree" id="ENSGT00390000012014"/>
<dbReference type="GO" id="GO:0035995">
    <property type="term" value="P:detection of muscle stretch"/>
    <property type="evidence" value="ECO:0007669"/>
    <property type="project" value="TreeGrafter"/>
</dbReference>
<accession>A0A4W3I8E1</accession>
<dbReference type="AlphaFoldDB" id="A0A4W3I8E1"/>
<proteinExistence type="predicted"/>
<dbReference type="GO" id="GO:0070080">
    <property type="term" value="F:titin Z domain binding"/>
    <property type="evidence" value="ECO:0007669"/>
    <property type="project" value="TreeGrafter"/>
</dbReference>
<evidence type="ECO:0008006" key="3">
    <source>
        <dbReference type="Google" id="ProtNLM"/>
    </source>
</evidence>
<dbReference type="InParanoid" id="A0A4W3I8E1"/>
<name>A0A4W3I8E1_CALMI</name>
<dbReference type="GO" id="GO:0030018">
    <property type="term" value="C:Z disc"/>
    <property type="evidence" value="ECO:0007669"/>
    <property type="project" value="TreeGrafter"/>
</dbReference>